<feature type="signal peptide" evidence="1">
    <location>
        <begin position="1"/>
        <end position="18"/>
    </location>
</feature>
<dbReference type="AlphaFoldDB" id="A0A167V835"/>
<proteinExistence type="predicted"/>
<name>A0A167V835_CORFA</name>
<dbReference type="GeneID" id="30021632"/>
<keyword evidence="3" id="KW-1185">Reference proteome</keyword>
<sequence length="173" mass="17999">MKLSICLVAVATAAAAAGIEIRDAASIKAALVTLRADIVALNAAADNFNGGSFQPVVDASRKMIRDINAGIDAAKASTKLSAGDALDLLPTIGSLRAPSRALSHTVAAKVPVMSQAGGCSIVRAEFDGIVAGTMTLVYEIEEKFPRELIIGEPDDWVLLVAPIDEVLSQYCFT</sequence>
<protein>
    <submittedName>
        <fullName evidence="2">Cell wall galactomannoprotein</fullName>
    </submittedName>
</protein>
<evidence type="ECO:0000313" key="3">
    <source>
        <dbReference type="Proteomes" id="UP000076744"/>
    </source>
</evidence>
<dbReference type="GO" id="GO:0005576">
    <property type="term" value="C:extracellular region"/>
    <property type="evidence" value="ECO:0007669"/>
    <property type="project" value="TreeGrafter"/>
</dbReference>
<comment type="caution">
    <text evidence="2">The sequence shown here is derived from an EMBL/GenBank/DDBJ whole genome shotgun (WGS) entry which is preliminary data.</text>
</comment>
<dbReference type="PANTHER" id="PTHR38123">
    <property type="entry name" value="CELL WALL SERINE-THREONINE-RICH GALACTOMANNOPROTEIN MP1 (AFU_ORTHOLOGUE AFUA_4G03240)"/>
    <property type="match status" value="1"/>
</dbReference>
<reference evidence="2 3" key="1">
    <citation type="journal article" date="2016" name="Genome Biol. Evol.">
        <title>Divergent and convergent evolution of fungal pathogenicity.</title>
        <authorList>
            <person name="Shang Y."/>
            <person name="Xiao G."/>
            <person name="Zheng P."/>
            <person name="Cen K."/>
            <person name="Zhan S."/>
            <person name="Wang C."/>
        </authorList>
    </citation>
    <scope>NUCLEOTIDE SEQUENCE [LARGE SCALE GENOMIC DNA]</scope>
    <source>
        <strain evidence="2 3">ARSEF 2679</strain>
    </source>
</reference>
<dbReference type="InterPro" id="IPR021054">
    <property type="entry name" value="Cell_wall_mannoprotein_1"/>
</dbReference>
<dbReference type="PANTHER" id="PTHR38123:SF6">
    <property type="entry name" value="CELL WALL SERINE-THREONINE-RICH GALACTOMANNOPROTEIN MP1 (AFU_ORTHOLOGUE AFUA_4G03240)"/>
    <property type="match status" value="1"/>
</dbReference>
<dbReference type="EMBL" id="AZHB01000012">
    <property type="protein sequence ID" value="OAA62331.1"/>
    <property type="molecule type" value="Genomic_DNA"/>
</dbReference>
<dbReference type="Proteomes" id="UP000076744">
    <property type="component" value="Unassembled WGS sequence"/>
</dbReference>
<gene>
    <name evidence="2" type="ORF">ISF_05340</name>
</gene>
<keyword evidence="1" id="KW-0732">Signal</keyword>
<organism evidence="2 3">
    <name type="scientific">Cordyceps fumosorosea (strain ARSEF 2679)</name>
    <name type="common">Isaria fumosorosea</name>
    <dbReference type="NCBI Taxonomy" id="1081104"/>
    <lineage>
        <taxon>Eukaryota</taxon>
        <taxon>Fungi</taxon>
        <taxon>Dikarya</taxon>
        <taxon>Ascomycota</taxon>
        <taxon>Pezizomycotina</taxon>
        <taxon>Sordariomycetes</taxon>
        <taxon>Hypocreomycetidae</taxon>
        <taxon>Hypocreales</taxon>
        <taxon>Cordycipitaceae</taxon>
        <taxon>Cordyceps</taxon>
    </lineage>
</organism>
<dbReference type="Pfam" id="PF12296">
    <property type="entry name" value="HsbA"/>
    <property type="match status" value="1"/>
</dbReference>
<evidence type="ECO:0000256" key="1">
    <source>
        <dbReference type="SAM" id="SignalP"/>
    </source>
</evidence>
<feature type="chain" id="PRO_5007893354" evidence="1">
    <location>
        <begin position="19"/>
        <end position="173"/>
    </location>
</feature>
<accession>A0A167V835</accession>
<evidence type="ECO:0000313" key="2">
    <source>
        <dbReference type="EMBL" id="OAA62331.1"/>
    </source>
</evidence>
<dbReference type="RefSeq" id="XP_018704081.1">
    <property type="nucleotide sequence ID" value="XM_018848945.1"/>
</dbReference>